<sequence>MSILQYPDSFNVPELLVWNNAAFDNGESEDANPLKDSWCNLDSESVNQSLESDGSKENQSPLWVKSPLSFKSTASLVKPCSKNVTRNTREPFSVQTKGGVCKKEDKKRDEKKIDMEIEEVEKEVGRLSSKLEALRLEKAECNARSIAMRGRIVPAKFMEPKQNILEKKIEDPLFSKPKLNRRGVSLGPSEIFYATKSRQFMKQEFTTSVQSIQSRRKSCFFKLQDIDEGKVTREIGKSLSLSPRSRKTVSKVIASKPAAATTVVAKRSMKKEEAVLSTIQPKRLFKDVEKPVTAKKPLKPGRVVSSRYNQIPSQSNNKRVSNEQIVGSCKKESREKKKWEIPSEVMIPEGGSQEESPNSIDMINDLLPKIRTVRVWDESPRDSGPAKRVAELMGRKSYFSMEQETEDSVCQALSFAEGEGEEE</sequence>
<evidence type="ECO:0000313" key="4">
    <source>
        <dbReference type="Proteomes" id="UP000436088"/>
    </source>
</evidence>
<accession>A0A6A3CLT6</accession>
<dbReference type="AlphaFoldDB" id="A0A6A3CLT6"/>
<keyword evidence="1" id="KW-0175">Coiled coil</keyword>
<proteinExistence type="predicted"/>
<gene>
    <name evidence="3" type="ORF">F3Y22_tig00003041pilonHSYRG01411</name>
</gene>
<dbReference type="Proteomes" id="UP000436088">
    <property type="component" value="Unassembled WGS sequence"/>
</dbReference>
<dbReference type="OrthoDB" id="1932658at2759"/>
<evidence type="ECO:0000256" key="1">
    <source>
        <dbReference type="SAM" id="Coils"/>
    </source>
</evidence>
<dbReference type="EMBL" id="VEPZ02000209">
    <property type="protein sequence ID" value="KAE8730350.1"/>
    <property type="molecule type" value="Genomic_DNA"/>
</dbReference>
<dbReference type="PANTHER" id="PTHR36386">
    <property type="entry name" value="OS06G0683900 PROTEIN"/>
    <property type="match status" value="1"/>
</dbReference>
<feature type="region of interest" description="Disordered" evidence="2">
    <location>
        <begin position="309"/>
        <end position="331"/>
    </location>
</feature>
<comment type="caution">
    <text evidence="3">The sequence shown here is derived from an EMBL/GenBank/DDBJ whole genome shotgun (WGS) entry which is preliminary data.</text>
</comment>
<evidence type="ECO:0000256" key="2">
    <source>
        <dbReference type="SAM" id="MobiDB-lite"/>
    </source>
</evidence>
<dbReference type="PANTHER" id="PTHR36386:SF1">
    <property type="entry name" value="OS06G0683900 PROTEIN"/>
    <property type="match status" value="1"/>
</dbReference>
<organism evidence="3 4">
    <name type="scientific">Hibiscus syriacus</name>
    <name type="common">Rose of Sharon</name>
    <dbReference type="NCBI Taxonomy" id="106335"/>
    <lineage>
        <taxon>Eukaryota</taxon>
        <taxon>Viridiplantae</taxon>
        <taxon>Streptophyta</taxon>
        <taxon>Embryophyta</taxon>
        <taxon>Tracheophyta</taxon>
        <taxon>Spermatophyta</taxon>
        <taxon>Magnoliopsida</taxon>
        <taxon>eudicotyledons</taxon>
        <taxon>Gunneridae</taxon>
        <taxon>Pentapetalae</taxon>
        <taxon>rosids</taxon>
        <taxon>malvids</taxon>
        <taxon>Malvales</taxon>
        <taxon>Malvaceae</taxon>
        <taxon>Malvoideae</taxon>
        <taxon>Hibiscus</taxon>
    </lineage>
</organism>
<name>A0A6A3CLT6_HIBSY</name>
<reference evidence="3" key="1">
    <citation type="submission" date="2019-09" db="EMBL/GenBank/DDBJ databases">
        <title>Draft genome information of white flower Hibiscus syriacus.</title>
        <authorList>
            <person name="Kim Y.-M."/>
        </authorList>
    </citation>
    <scope>NUCLEOTIDE SEQUENCE [LARGE SCALE GENOMIC DNA]</scope>
    <source>
        <strain evidence="3">YM2019G1</strain>
    </source>
</reference>
<feature type="compositionally biased region" description="Polar residues" evidence="2">
    <location>
        <begin position="309"/>
        <end position="325"/>
    </location>
</feature>
<feature type="coiled-coil region" evidence="1">
    <location>
        <begin position="103"/>
        <end position="144"/>
    </location>
</feature>
<evidence type="ECO:0000313" key="3">
    <source>
        <dbReference type="EMBL" id="KAE8730350.1"/>
    </source>
</evidence>
<keyword evidence="4" id="KW-1185">Reference proteome</keyword>
<protein>
    <submittedName>
        <fullName evidence="3">Tetratricopeptide repeat-like superfamily protein, putative isoform 1</fullName>
    </submittedName>
</protein>